<proteinExistence type="inferred from homology"/>
<dbReference type="Gene3D" id="1.10.510.10">
    <property type="entry name" value="Transferase(Phosphotransferase) domain 1"/>
    <property type="match status" value="1"/>
</dbReference>
<keyword evidence="5" id="KW-0067">ATP-binding</keyword>
<feature type="region of interest" description="Disordered" evidence="6">
    <location>
        <begin position="556"/>
        <end position="668"/>
    </location>
</feature>
<evidence type="ECO:0000256" key="6">
    <source>
        <dbReference type="SAM" id="MobiDB-lite"/>
    </source>
</evidence>
<evidence type="ECO:0000256" key="1">
    <source>
        <dbReference type="ARBA" id="ARBA00006529"/>
    </source>
</evidence>
<feature type="compositionally biased region" description="Low complexity" evidence="6">
    <location>
        <begin position="625"/>
        <end position="639"/>
    </location>
</feature>
<feature type="compositionally biased region" description="Polar residues" evidence="6">
    <location>
        <begin position="242"/>
        <end position="264"/>
    </location>
</feature>
<dbReference type="AlphaFoldDB" id="A0AAN8VB99"/>
<dbReference type="SMART" id="SM00220">
    <property type="entry name" value="S_TKc"/>
    <property type="match status" value="1"/>
</dbReference>
<feature type="region of interest" description="Disordered" evidence="6">
    <location>
        <begin position="146"/>
        <end position="181"/>
    </location>
</feature>
<feature type="domain" description="Protein kinase" evidence="7">
    <location>
        <begin position="275"/>
        <end position="549"/>
    </location>
</feature>
<feature type="compositionally biased region" description="Polar residues" evidence="6">
    <location>
        <begin position="150"/>
        <end position="162"/>
    </location>
</feature>
<feature type="region of interest" description="Disordered" evidence="6">
    <location>
        <begin position="242"/>
        <end position="271"/>
    </location>
</feature>
<dbReference type="EMBL" id="JBAMMX010000017">
    <property type="protein sequence ID" value="KAK6924087.1"/>
    <property type="molecule type" value="Genomic_DNA"/>
</dbReference>
<evidence type="ECO:0000256" key="2">
    <source>
        <dbReference type="ARBA" id="ARBA00022679"/>
    </source>
</evidence>
<dbReference type="Proteomes" id="UP001370490">
    <property type="component" value="Unassembled WGS sequence"/>
</dbReference>
<keyword evidence="2" id="KW-0808">Transferase</keyword>
<dbReference type="SUPFAM" id="SSF56112">
    <property type="entry name" value="Protein kinase-like (PK-like)"/>
    <property type="match status" value="1"/>
</dbReference>
<evidence type="ECO:0000313" key="8">
    <source>
        <dbReference type="EMBL" id="KAK6924087.1"/>
    </source>
</evidence>
<dbReference type="GO" id="GO:0005524">
    <property type="term" value="F:ATP binding"/>
    <property type="evidence" value="ECO:0007669"/>
    <property type="project" value="UniProtKB-KW"/>
</dbReference>
<feature type="compositionally biased region" description="Low complexity" evidence="6">
    <location>
        <begin position="9"/>
        <end position="21"/>
    </location>
</feature>
<accession>A0AAN8VB99</accession>
<dbReference type="InterPro" id="IPR000719">
    <property type="entry name" value="Prot_kinase_dom"/>
</dbReference>
<evidence type="ECO:0000256" key="4">
    <source>
        <dbReference type="ARBA" id="ARBA00022777"/>
    </source>
</evidence>
<dbReference type="InterPro" id="IPR011009">
    <property type="entry name" value="Kinase-like_dom_sf"/>
</dbReference>
<dbReference type="PROSITE" id="PS50011">
    <property type="entry name" value="PROTEIN_KINASE_DOM"/>
    <property type="match status" value="1"/>
</dbReference>
<protein>
    <submittedName>
        <fullName evidence="8">Protein kinase domain</fullName>
    </submittedName>
</protein>
<dbReference type="InterPro" id="IPR050538">
    <property type="entry name" value="MAP_kinase_kinase_kinase"/>
</dbReference>
<gene>
    <name evidence="8" type="ORF">RJ641_010287</name>
</gene>
<comment type="similarity">
    <text evidence="1">Belongs to the protein kinase superfamily. STE Ser/Thr protein kinase family. MAP kinase kinase kinase subfamily.</text>
</comment>
<organism evidence="8 9">
    <name type="scientific">Dillenia turbinata</name>
    <dbReference type="NCBI Taxonomy" id="194707"/>
    <lineage>
        <taxon>Eukaryota</taxon>
        <taxon>Viridiplantae</taxon>
        <taxon>Streptophyta</taxon>
        <taxon>Embryophyta</taxon>
        <taxon>Tracheophyta</taxon>
        <taxon>Spermatophyta</taxon>
        <taxon>Magnoliopsida</taxon>
        <taxon>eudicotyledons</taxon>
        <taxon>Gunneridae</taxon>
        <taxon>Pentapetalae</taxon>
        <taxon>Dilleniales</taxon>
        <taxon>Dilleniaceae</taxon>
        <taxon>Dillenia</taxon>
    </lineage>
</organism>
<sequence>MNWFQNTFSSLSKASSSPSSDDLSKKKFYGYKSLRRLTRQRKLRHLSDREIGIRSGSASPEKFLPQVSRSSSWLDRSSARSPSTPSSSVSPYAIPQPLPVPVPATVPVQELAADLRRDGVRTSSNSADFRLPSPREGFCGKVVEDGEGSDLNSSGSLASKFATQDDQRGSERMKARRSRISDVQDNFKLNVPIRSAPVSPLRSPQRKSKEDNFLPRGAFPLGLQVWSAPEMPASDIVFGFQLHSSPENSPRQRSPCTNPKSTSGPPSPLHARRSFELATPRRESNGNAVVHPLPLPPGAAVSPQSAPSPQVVAKTEVLPMKNQWQKGKLIGRGTFGSEIKVLSQLKHPNIVQYYGSEIVDDKFYIYLEYVYPGSISKYLREHGGAMTESVVRNFSRHILSGLAYLHSMKTIHRDIKGANLLVDSSGVVKLADFGMAKHLTGQKYDLSMKGSPYWMAPELLQAVMQRDSNSDLAFAIDIWSLGCTIIEMLNGKPPWSEYEGAAALFKVMRESPPIPDMLSPEGKDFLRCCFRRNPAERPTASKLLEHRFIKNSFQMEPSSPRAFNGTKLQDNALSPRDYPPFKPDLLSTLSSAVVPRGKPVTNGETSHRSHPETSDLTVASRHSPRSTLETLPSSSPPHSGQSTYHTSPPPNIPFGNKSDGVKKTGLFR</sequence>
<dbReference type="Pfam" id="PF00069">
    <property type="entry name" value="Pkinase"/>
    <property type="match status" value="1"/>
</dbReference>
<feature type="region of interest" description="Disordered" evidence="6">
    <location>
        <begin position="194"/>
        <end position="214"/>
    </location>
</feature>
<dbReference type="GO" id="GO:0004709">
    <property type="term" value="F:MAP kinase kinase kinase activity"/>
    <property type="evidence" value="ECO:0007669"/>
    <property type="project" value="TreeGrafter"/>
</dbReference>
<feature type="compositionally biased region" description="Basic and acidic residues" evidence="6">
    <location>
        <begin position="163"/>
        <end position="173"/>
    </location>
</feature>
<keyword evidence="4 8" id="KW-0418">Kinase</keyword>
<evidence type="ECO:0000313" key="9">
    <source>
        <dbReference type="Proteomes" id="UP001370490"/>
    </source>
</evidence>
<keyword evidence="3" id="KW-0547">Nucleotide-binding</keyword>
<evidence type="ECO:0000259" key="7">
    <source>
        <dbReference type="PROSITE" id="PS50011"/>
    </source>
</evidence>
<feature type="region of interest" description="Disordered" evidence="6">
    <location>
        <begin position="1"/>
        <end position="25"/>
    </location>
</feature>
<dbReference type="GO" id="GO:0005737">
    <property type="term" value="C:cytoplasm"/>
    <property type="evidence" value="ECO:0007669"/>
    <property type="project" value="TreeGrafter"/>
</dbReference>
<dbReference type="PANTHER" id="PTHR48016">
    <property type="entry name" value="MAP KINASE KINASE KINASE SSK2-RELATED-RELATED"/>
    <property type="match status" value="1"/>
</dbReference>
<comment type="caution">
    <text evidence="8">The sequence shown here is derived from an EMBL/GenBank/DDBJ whole genome shotgun (WGS) entry which is preliminary data.</text>
</comment>
<dbReference type="PANTHER" id="PTHR48016:SF5">
    <property type="entry name" value="MITOGEN-ACTIVATED PROTEIN KINASE KINASE KINASE 5"/>
    <property type="match status" value="1"/>
</dbReference>
<name>A0AAN8VB99_9MAGN</name>
<evidence type="ECO:0000256" key="5">
    <source>
        <dbReference type="ARBA" id="ARBA00022840"/>
    </source>
</evidence>
<evidence type="ECO:0000256" key="3">
    <source>
        <dbReference type="ARBA" id="ARBA00022741"/>
    </source>
</evidence>
<keyword evidence="9" id="KW-1185">Reference proteome</keyword>
<reference evidence="8 9" key="1">
    <citation type="submission" date="2023-12" db="EMBL/GenBank/DDBJ databases">
        <title>A high-quality genome assembly for Dillenia turbinata (Dilleniales).</title>
        <authorList>
            <person name="Chanderbali A."/>
        </authorList>
    </citation>
    <scope>NUCLEOTIDE SEQUENCE [LARGE SCALE GENOMIC DNA]</scope>
    <source>
        <strain evidence="8">LSX21</strain>
        <tissue evidence="8">Leaf</tissue>
    </source>
</reference>